<organism evidence="3">
    <name type="scientific">freshwater metagenome</name>
    <dbReference type="NCBI Taxonomy" id="449393"/>
    <lineage>
        <taxon>unclassified sequences</taxon>
        <taxon>metagenomes</taxon>
        <taxon>ecological metagenomes</taxon>
    </lineage>
</organism>
<dbReference type="InterPro" id="IPR011051">
    <property type="entry name" value="RmlC_Cupin_sf"/>
</dbReference>
<dbReference type="InterPro" id="IPR010982">
    <property type="entry name" value="Lambda_DNA-bd_dom_sf"/>
</dbReference>
<dbReference type="InterPro" id="IPR001387">
    <property type="entry name" value="Cro/C1-type_HTH"/>
</dbReference>
<dbReference type="Gene3D" id="1.10.260.40">
    <property type="entry name" value="lambda repressor-like DNA-binding domains"/>
    <property type="match status" value="1"/>
</dbReference>
<dbReference type="SUPFAM" id="SSF51182">
    <property type="entry name" value="RmlC-like cupins"/>
    <property type="match status" value="1"/>
</dbReference>
<dbReference type="EMBL" id="CAEZXR010000036">
    <property type="protein sequence ID" value="CAB4691877.1"/>
    <property type="molecule type" value="Genomic_DNA"/>
</dbReference>
<accession>A0A6J6NZS6</accession>
<feature type="domain" description="HTH cro/C1-type" evidence="2">
    <location>
        <begin position="20"/>
        <end position="74"/>
    </location>
</feature>
<protein>
    <submittedName>
        <fullName evidence="3">Unannotated protein</fullName>
    </submittedName>
</protein>
<dbReference type="PANTHER" id="PTHR46797:SF1">
    <property type="entry name" value="METHYLPHOSPHONATE SYNTHASE"/>
    <property type="match status" value="1"/>
</dbReference>
<dbReference type="Pfam" id="PF01381">
    <property type="entry name" value="HTH_3"/>
    <property type="match status" value="1"/>
</dbReference>
<evidence type="ECO:0000259" key="2">
    <source>
        <dbReference type="PROSITE" id="PS50943"/>
    </source>
</evidence>
<dbReference type="Gene3D" id="2.60.120.10">
    <property type="entry name" value="Jelly Rolls"/>
    <property type="match status" value="1"/>
</dbReference>
<dbReference type="SUPFAM" id="SSF47413">
    <property type="entry name" value="lambda repressor-like DNA-binding domains"/>
    <property type="match status" value="1"/>
</dbReference>
<dbReference type="AlphaFoldDB" id="A0A6J6NZS6"/>
<dbReference type="GO" id="GO:0003677">
    <property type="term" value="F:DNA binding"/>
    <property type="evidence" value="ECO:0007669"/>
    <property type="project" value="UniProtKB-KW"/>
</dbReference>
<evidence type="ECO:0000256" key="1">
    <source>
        <dbReference type="ARBA" id="ARBA00023125"/>
    </source>
</evidence>
<sequence>MARHQGQRSPSPGVEAGARVRALRLDRGLSLTALAAAAGIGKGSLSELEAGRRNPTLDTLYAVAGPLGVPLAALVDDRDGTVVPGETLDAVRLHVLVEADRTTEVYLLRLAAGRTRRSPAHAAGAIEQLIVLAGECRVEVGGAAPSAREVPTGAHLAWAADVPHAYTAGPGPDLRAVNVITTPTTPPTT</sequence>
<dbReference type="InterPro" id="IPR050807">
    <property type="entry name" value="TransReg_Diox_bact_type"/>
</dbReference>
<dbReference type="GO" id="GO:0005829">
    <property type="term" value="C:cytosol"/>
    <property type="evidence" value="ECO:0007669"/>
    <property type="project" value="TreeGrafter"/>
</dbReference>
<reference evidence="3" key="1">
    <citation type="submission" date="2020-05" db="EMBL/GenBank/DDBJ databases">
        <authorList>
            <person name="Chiriac C."/>
            <person name="Salcher M."/>
            <person name="Ghai R."/>
            <person name="Kavagutti S V."/>
        </authorList>
    </citation>
    <scope>NUCLEOTIDE SEQUENCE</scope>
</reference>
<keyword evidence="1" id="KW-0238">DNA-binding</keyword>
<dbReference type="SMART" id="SM00530">
    <property type="entry name" value="HTH_XRE"/>
    <property type="match status" value="1"/>
</dbReference>
<gene>
    <name evidence="3" type="ORF">UFOPK2579_00461</name>
</gene>
<dbReference type="InterPro" id="IPR014710">
    <property type="entry name" value="RmlC-like_jellyroll"/>
</dbReference>
<dbReference type="CDD" id="cd00093">
    <property type="entry name" value="HTH_XRE"/>
    <property type="match status" value="1"/>
</dbReference>
<dbReference type="PANTHER" id="PTHR46797">
    <property type="entry name" value="HTH-TYPE TRANSCRIPTIONAL REGULATOR"/>
    <property type="match status" value="1"/>
</dbReference>
<evidence type="ECO:0000313" key="3">
    <source>
        <dbReference type="EMBL" id="CAB4691877.1"/>
    </source>
</evidence>
<name>A0A6J6NZS6_9ZZZZ</name>
<dbReference type="PROSITE" id="PS50943">
    <property type="entry name" value="HTH_CROC1"/>
    <property type="match status" value="1"/>
</dbReference>
<dbReference type="GO" id="GO:0003700">
    <property type="term" value="F:DNA-binding transcription factor activity"/>
    <property type="evidence" value="ECO:0007669"/>
    <property type="project" value="TreeGrafter"/>
</dbReference>
<proteinExistence type="predicted"/>